<dbReference type="Proteomes" id="UP000887159">
    <property type="component" value="Unassembled WGS sequence"/>
</dbReference>
<organism evidence="1 2">
    <name type="scientific">Trichonephila clavipes</name>
    <name type="common">Golden silk orbweaver</name>
    <name type="synonym">Nephila clavipes</name>
    <dbReference type="NCBI Taxonomy" id="2585209"/>
    <lineage>
        <taxon>Eukaryota</taxon>
        <taxon>Metazoa</taxon>
        <taxon>Ecdysozoa</taxon>
        <taxon>Arthropoda</taxon>
        <taxon>Chelicerata</taxon>
        <taxon>Arachnida</taxon>
        <taxon>Araneae</taxon>
        <taxon>Araneomorphae</taxon>
        <taxon>Entelegynae</taxon>
        <taxon>Araneoidea</taxon>
        <taxon>Nephilidae</taxon>
        <taxon>Trichonephila</taxon>
    </lineage>
</organism>
<comment type="caution">
    <text evidence="1">The sequence shown here is derived from an EMBL/GenBank/DDBJ whole genome shotgun (WGS) entry which is preliminary data.</text>
</comment>
<sequence length="85" mass="9456">MIRAWCRSGPYVQKGLIYVKYVEPQTFYQWCCVDYNSGGILVTIPCVKPLSSVRNTPEEHQLGVGYFSSSRTAVVCGPLGKPPEV</sequence>
<proteinExistence type="predicted"/>
<dbReference type="AlphaFoldDB" id="A0A8X6W044"/>
<evidence type="ECO:0000313" key="2">
    <source>
        <dbReference type="Proteomes" id="UP000887159"/>
    </source>
</evidence>
<protein>
    <submittedName>
        <fullName evidence="1">Uncharacterized protein</fullName>
    </submittedName>
</protein>
<gene>
    <name evidence="1" type="ORF">TNCV_2487091</name>
</gene>
<name>A0A8X6W044_TRICX</name>
<reference evidence="1" key="1">
    <citation type="submission" date="2020-08" db="EMBL/GenBank/DDBJ databases">
        <title>Multicomponent nature underlies the extraordinary mechanical properties of spider dragline silk.</title>
        <authorList>
            <person name="Kono N."/>
            <person name="Nakamura H."/>
            <person name="Mori M."/>
            <person name="Yoshida Y."/>
            <person name="Ohtoshi R."/>
            <person name="Malay A.D."/>
            <person name="Moran D.A.P."/>
            <person name="Tomita M."/>
            <person name="Numata K."/>
            <person name="Arakawa K."/>
        </authorList>
    </citation>
    <scope>NUCLEOTIDE SEQUENCE</scope>
</reference>
<keyword evidence="2" id="KW-1185">Reference proteome</keyword>
<evidence type="ECO:0000313" key="1">
    <source>
        <dbReference type="EMBL" id="GFY25589.1"/>
    </source>
</evidence>
<accession>A0A8X6W044</accession>
<dbReference type="EMBL" id="BMAU01021371">
    <property type="protein sequence ID" value="GFY25589.1"/>
    <property type="molecule type" value="Genomic_DNA"/>
</dbReference>